<dbReference type="Gene3D" id="2.60.40.420">
    <property type="entry name" value="Cupredoxins - blue copper proteins"/>
    <property type="match status" value="1"/>
</dbReference>
<feature type="domain" description="EfeO-type cupredoxin-like" evidence="2">
    <location>
        <begin position="6"/>
        <end position="102"/>
    </location>
</feature>
<dbReference type="AlphaFoldDB" id="A0A9X1QPX2"/>
<sequence length="106" mass="11521">MRAKLLLACFAVLLLSPPPAVAAPRTHVVVIDKMKFGAMPAAVRAGDRIKWINRDLFRHTATASAGGFDVDLQPGMTKTIIMSRTGSFAVTCRYHPGMRATLKVLQ</sequence>
<dbReference type="RefSeq" id="WP_235068545.1">
    <property type="nucleotide sequence ID" value="NZ_JAKFGM010000003.1"/>
</dbReference>
<evidence type="ECO:0000313" key="4">
    <source>
        <dbReference type="Proteomes" id="UP001139410"/>
    </source>
</evidence>
<dbReference type="Proteomes" id="UP001139410">
    <property type="component" value="Unassembled WGS sequence"/>
</dbReference>
<dbReference type="SUPFAM" id="SSF49503">
    <property type="entry name" value="Cupredoxins"/>
    <property type="match status" value="1"/>
</dbReference>
<reference evidence="3" key="1">
    <citation type="submission" date="2022-01" db="EMBL/GenBank/DDBJ databases">
        <authorList>
            <person name="Jo J.-H."/>
            <person name="Im W.-T."/>
        </authorList>
    </citation>
    <scope>NUCLEOTIDE SEQUENCE</scope>
    <source>
        <strain evidence="3">G124</strain>
    </source>
</reference>
<dbReference type="EMBL" id="JAKFGM010000003">
    <property type="protein sequence ID" value="MCF2515838.1"/>
    <property type="molecule type" value="Genomic_DNA"/>
</dbReference>
<accession>A0A9X1QPX2</accession>
<evidence type="ECO:0000256" key="1">
    <source>
        <dbReference type="SAM" id="SignalP"/>
    </source>
</evidence>
<gene>
    <name evidence="3" type="ORF">LVY65_12305</name>
</gene>
<feature type="signal peptide" evidence="1">
    <location>
        <begin position="1"/>
        <end position="22"/>
    </location>
</feature>
<name>A0A9X1QPX2_9SPHN</name>
<dbReference type="InterPro" id="IPR008972">
    <property type="entry name" value="Cupredoxin"/>
</dbReference>
<comment type="caution">
    <text evidence="3">The sequence shown here is derived from an EMBL/GenBank/DDBJ whole genome shotgun (WGS) entry which is preliminary data.</text>
</comment>
<protein>
    <submittedName>
        <fullName evidence="3">Cupredoxin domain-containing protein</fullName>
    </submittedName>
</protein>
<evidence type="ECO:0000313" key="3">
    <source>
        <dbReference type="EMBL" id="MCF2515838.1"/>
    </source>
</evidence>
<proteinExistence type="predicted"/>
<keyword evidence="4" id="KW-1185">Reference proteome</keyword>
<organism evidence="3 4">
    <name type="scientific">Sphingomonas cremea</name>
    <dbReference type="NCBI Taxonomy" id="2904799"/>
    <lineage>
        <taxon>Bacteria</taxon>
        <taxon>Pseudomonadati</taxon>
        <taxon>Pseudomonadota</taxon>
        <taxon>Alphaproteobacteria</taxon>
        <taxon>Sphingomonadales</taxon>
        <taxon>Sphingomonadaceae</taxon>
        <taxon>Sphingomonas</taxon>
    </lineage>
</organism>
<dbReference type="Pfam" id="PF13473">
    <property type="entry name" value="Cupredoxin_1"/>
    <property type="match status" value="1"/>
</dbReference>
<evidence type="ECO:0000259" key="2">
    <source>
        <dbReference type="Pfam" id="PF13473"/>
    </source>
</evidence>
<dbReference type="InterPro" id="IPR028096">
    <property type="entry name" value="EfeO_Cupredoxin"/>
</dbReference>
<feature type="chain" id="PRO_5040791849" evidence="1">
    <location>
        <begin position="23"/>
        <end position="106"/>
    </location>
</feature>
<keyword evidence="1" id="KW-0732">Signal</keyword>